<gene>
    <name evidence="1" type="ORF">FD25_GL001940</name>
</gene>
<dbReference type="InterPro" id="IPR027417">
    <property type="entry name" value="P-loop_NTPase"/>
</dbReference>
<dbReference type="InterPro" id="IPR050238">
    <property type="entry name" value="DNA_Rep/Repair_Clamp_Loader"/>
</dbReference>
<name>A0A0R1LKG8_9LACO</name>
<accession>A0A0R1LKG8</accession>
<dbReference type="GO" id="GO:0003887">
    <property type="term" value="F:DNA-directed DNA polymerase activity"/>
    <property type="evidence" value="ECO:0007669"/>
    <property type="project" value="InterPro"/>
</dbReference>
<dbReference type="NCBIfam" id="TIGR00678">
    <property type="entry name" value="holB"/>
    <property type="match status" value="1"/>
</dbReference>
<sequence>MTEETPITTAQRLQPQLVDHFMHLIGTQQLSHAYLFNGMDGTGRQDLAQTIALRLFCQNVTPAGLPCGQCAECRRIIAGDHPDVIRVVPDGQRIKVDQVRYLKAEFSKSAVEGNQKIFIVDQIERMTTGAANSLLKFIEEPVGNTVALLLTANKNLILPTILSRTQIVDLLPVAPKELAAALAEVGVAPSQQNLLATLTESVTAAQELMVDDWLTTAQKSIEHWFTACCQGDERAFVRVQTELVPLATNRDRQGIVLDMLVQIWHDALRQQTGAVDAQTLAYPQVAQTSQQIAQRLGVDRLVAVVTLTLATRGQLAGNLNFQAILEALTLQILAQIPRR</sequence>
<dbReference type="InterPro" id="IPR004622">
    <property type="entry name" value="DNA_pol_HolB"/>
</dbReference>
<dbReference type="PANTHER" id="PTHR11669:SF8">
    <property type="entry name" value="DNA POLYMERASE III SUBUNIT DELTA"/>
    <property type="match status" value="1"/>
</dbReference>
<dbReference type="STRING" id="1423715.FD25_GL001940"/>
<dbReference type="SUPFAM" id="SSF52540">
    <property type="entry name" value="P-loop containing nucleoside triphosphate hydrolases"/>
    <property type="match status" value="1"/>
</dbReference>
<comment type="caution">
    <text evidence="1">The sequence shown here is derived from an EMBL/GenBank/DDBJ whole genome shotgun (WGS) entry which is preliminary data.</text>
</comment>
<dbReference type="AlphaFoldDB" id="A0A0R1LKG8"/>
<reference evidence="1 2" key="1">
    <citation type="journal article" date="2015" name="Genome Announc.">
        <title>Expanding the biotechnology potential of lactobacilli through comparative genomics of 213 strains and associated genera.</title>
        <authorList>
            <person name="Sun Z."/>
            <person name="Harris H.M."/>
            <person name="McCann A."/>
            <person name="Guo C."/>
            <person name="Argimon S."/>
            <person name="Zhang W."/>
            <person name="Yang X."/>
            <person name="Jeffery I.B."/>
            <person name="Cooney J.C."/>
            <person name="Kagawa T.F."/>
            <person name="Liu W."/>
            <person name="Song Y."/>
            <person name="Salvetti E."/>
            <person name="Wrobel A."/>
            <person name="Rasinkangas P."/>
            <person name="Parkhill J."/>
            <person name="Rea M.C."/>
            <person name="O'Sullivan O."/>
            <person name="Ritari J."/>
            <person name="Douillard F.P."/>
            <person name="Paul Ross R."/>
            <person name="Yang R."/>
            <person name="Briner A.E."/>
            <person name="Felis G.E."/>
            <person name="de Vos W.M."/>
            <person name="Barrangou R."/>
            <person name="Klaenhammer T.R."/>
            <person name="Caufield P.W."/>
            <person name="Cui Y."/>
            <person name="Zhang H."/>
            <person name="O'Toole P.W."/>
        </authorList>
    </citation>
    <scope>NUCLEOTIDE SEQUENCE [LARGE SCALE GENOMIC DNA]</scope>
    <source>
        <strain evidence="1 2">DSM 19394</strain>
    </source>
</reference>
<dbReference type="PATRIC" id="fig|1423715.3.peg.1989"/>
<evidence type="ECO:0000313" key="2">
    <source>
        <dbReference type="Proteomes" id="UP000051955"/>
    </source>
</evidence>
<keyword evidence="2" id="KW-1185">Reference proteome</keyword>
<dbReference type="RefSeq" id="WP_057800802.1">
    <property type="nucleotide sequence ID" value="NZ_AZDV01000003.1"/>
</dbReference>
<proteinExistence type="predicted"/>
<dbReference type="GO" id="GO:0008408">
    <property type="term" value="F:3'-5' exonuclease activity"/>
    <property type="evidence" value="ECO:0007669"/>
    <property type="project" value="InterPro"/>
</dbReference>
<dbReference type="OrthoDB" id="9810148at2"/>
<dbReference type="NCBIfam" id="NF005972">
    <property type="entry name" value="PRK08058.1"/>
    <property type="match status" value="1"/>
</dbReference>
<dbReference type="PANTHER" id="PTHR11669">
    <property type="entry name" value="REPLICATION FACTOR C / DNA POLYMERASE III GAMMA-TAU SUBUNIT"/>
    <property type="match status" value="1"/>
</dbReference>
<protein>
    <submittedName>
        <fullName evidence="1">DNA polymerase III subunit delta</fullName>
    </submittedName>
</protein>
<organism evidence="1 2">
    <name type="scientific">Levilactobacillus acidifarinae DSM 19394 = JCM 15949</name>
    <dbReference type="NCBI Taxonomy" id="1423715"/>
    <lineage>
        <taxon>Bacteria</taxon>
        <taxon>Bacillati</taxon>
        <taxon>Bacillota</taxon>
        <taxon>Bacilli</taxon>
        <taxon>Lactobacillales</taxon>
        <taxon>Lactobacillaceae</taxon>
        <taxon>Levilactobacillus</taxon>
    </lineage>
</organism>
<dbReference type="Proteomes" id="UP000051955">
    <property type="component" value="Unassembled WGS sequence"/>
</dbReference>
<dbReference type="Pfam" id="PF13177">
    <property type="entry name" value="DNA_pol3_delta2"/>
    <property type="match status" value="1"/>
</dbReference>
<dbReference type="EMBL" id="AZDV01000003">
    <property type="protein sequence ID" value="KRK96444.1"/>
    <property type="molecule type" value="Genomic_DNA"/>
</dbReference>
<evidence type="ECO:0000313" key="1">
    <source>
        <dbReference type="EMBL" id="KRK96444.1"/>
    </source>
</evidence>
<dbReference type="GO" id="GO:0006261">
    <property type="term" value="P:DNA-templated DNA replication"/>
    <property type="evidence" value="ECO:0007669"/>
    <property type="project" value="TreeGrafter"/>
</dbReference>
<dbReference type="Gene3D" id="3.40.50.300">
    <property type="entry name" value="P-loop containing nucleotide triphosphate hydrolases"/>
    <property type="match status" value="1"/>
</dbReference>